<reference evidence="4" key="1">
    <citation type="submission" date="2017-08" db="EMBL/GenBank/DDBJ databases">
        <authorList>
            <person name="Polle J.E."/>
            <person name="Barry K."/>
            <person name="Cushman J."/>
            <person name="Schmutz J."/>
            <person name="Tran D."/>
            <person name="Hathwaick L.T."/>
            <person name="Yim W.C."/>
            <person name="Jenkins J."/>
            <person name="Mckie-Krisberg Z.M."/>
            <person name="Prochnik S."/>
            <person name="Lindquist E."/>
            <person name="Dockter R.B."/>
            <person name="Adam C."/>
            <person name="Molina H."/>
            <person name="Bunkerborg J."/>
            <person name="Jin E."/>
            <person name="Buchheim M."/>
            <person name="Magnuson J."/>
        </authorList>
    </citation>
    <scope>NUCLEOTIDE SEQUENCE</scope>
    <source>
        <strain evidence="4">CCAP 19/18</strain>
    </source>
</reference>
<dbReference type="InterPro" id="IPR001623">
    <property type="entry name" value="DnaJ_domain"/>
</dbReference>
<dbReference type="SMART" id="SM00271">
    <property type="entry name" value="DnaJ"/>
    <property type="match status" value="1"/>
</dbReference>
<name>A0ABQ7GJB3_DUNSA</name>
<evidence type="ECO:0000313" key="5">
    <source>
        <dbReference type="Proteomes" id="UP000815325"/>
    </source>
</evidence>
<feature type="domain" description="J" evidence="3">
    <location>
        <begin position="4"/>
        <end position="87"/>
    </location>
</feature>
<accession>A0ABQ7GJB3</accession>
<evidence type="ECO:0000256" key="1">
    <source>
        <dbReference type="SAM" id="MobiDB-lite"/>
    </source>
</evidence>
<protein>
    <submittedName>
        <fullName evidence="4">DnaJ-like protein</fullName>
    </submittedName>
</protein>
<feature type="transmembrane region" description="Helical" evidence="2">
    <location>
        <begin position="124"/>
        <end position="144"/>
    </location>
</feature>
<organism evidence="4 5">
    <name type="scientific">Dunaliella salina</name>
    <name type="common">Green alga</name>
    <name type="synonym">Protococcus salinus</name>
    <dbReference type="NCBI Taxonomy" id="3046"/>
    <lineage>
        <taxon>Eukaryota</taxon>
        <taxon>Viridiplantae</taxon>
        <taxon>Chlorophyta</taxon>
        <taxon>core chlorophytes</taxon>
        <taxon>Chlorophyceae</taxon>
        <taxon>CS clade</taxon>
        <taxon>Chlamydomonadales</taxon>
        <taxon>Dunaliellaceae</taxon>
        <taxon>Dunaliella</taxon>
    </lineage>
</organism>
<feature type="region of interest" description="Disordered" evidence="1">
    <location>
        <begin position="207"/>
        <end position="229"/>
    </location>
</feature>
<dbReference type="EMBL" id="MU069742">
    <property type="protein sequence ID" value="KAF5834702.1"/>
    <property type="molecule type" value="Genomic_DNA"/>
</dbReference>
<comment type="caution">
    <text evidence="4">The sequence shown here is derived from an EMBL/GenBank/DDBJ whole genome shotgun (WGS) entry which is preliminary data.</text>
</comment>
<dbReference type="Proteomes" id="UP000815325">
    <property type="component" value="Unassembled WGS sequence"/>
</dbReference>
<evidence type="ECO:0000313" key="4">
    <source>
        <dbReference type="EMBL" id="KAF5834702.1"/>
    </source>
</evidence>
<feature type="compositionally biased region" description="Low complexity" evidence="1">
    <location>
        <begin position="215"/>
        <end position="229"/>
    </location>
</feature>
<evidence type="ECO:0000256" key="2">
    <source>
        <dbReference type="SAM" id="Phobius"/>
    </source>
</evidence>
<dbReference type="Pfam" id="PF00226">
    <property type="entry name" value="DnaJ"/>
    <property type="match status" value="1"/>
</dbReference>
<keyword evidence="2" id="KW-1133">Transmembrane helix</keyword>
<keyword evidence="2" id="KW-0472">Membrane</keyword>
<dbReference type="InterPro" id="IPR050817">
    <property type="entry name" value="DjlA_DnaK_co-chaperone"/>
</dbReference>
<dbReference type="PROSITE" id="PS50076">
    <property type="entry name" value="DNAJ_2"/>
    <property type="match status" value="1"/>
</dbReference>
<proteinExistence type="predicted"/>
<dbReference type="CDD" id="cd06257">
    <property type="entry name" value="DnaJ"/>
    <property type="match status" value="1"/>
</dbReference>
<dbReference type="InterPro" id="IPR036869">
    <property type="entry name" value="J_dom_sf"/>
</dbReference>
<sequence>MEVSDYHILGLPTTASRDQVKEAFRKLCLQYHPDKCDPSIKPTAEARFHKIKNAYDSILRGQAGYNPPPPGTPPSSAYARAYYRAHHGGLDPDGPLKCGGPFGGFATEGDFYRSMYRTNRNNPFFLLMAGLFAIPVVSIATSIANGNTGFITRFRDEGIFMFTQNRFKVNGRDTVRTNPFSIRSTDGRSDDMESSYIYKSDKYAHLRGAKSKAQGSSEGSSRGEPSPDS</sequence>
<dbReference type="SUPFAM" id="SSF46565">
    <property type="entry name" value="Chaperone J-domain"/>
    <property type="match status" value="1"/>
</dbReference>
<keyword evidence="2" id="KW-0812">Transmembrane</keyword>
<evidence type="ECO:0000259" key="3">
    <source>
        <dbReference type="PROSITE" id="PS50076"/>
    </source>
</evidence>
<keyword evidence="5" id="KW-1185">Reference proteome</keyword>
<dbReference type="PRINTS" id="PR00625">
    <property type="entry name" value="JDOMAIN"/>
</dbReference>
<dbReference type="Gene3D" id="1.10.287.110">
    <property type="entry name" value="DnaJ domain"/>
    <property type="match status" value="1"/>
</dbReference>
<dbReference type="PANTHER" id="PTHR24074">
    <property type="entry name" value="CO-CHAPERONE PROTEIN DJLA"/>
    <property type="match status" value="1"/>
</dbReference>
<gene>
    <name evidence="4" type="ORF">DUNSADRAFT_8527</name>
</gene>